<evidence type="ECO:0000313" key="2">
    <source>
        <dbReference type="EMBL" id="CAE7748526.1"/>
    </source>
</evidence>
<dbReference type="OrthoDB" id="427605at2759"/>
<organism evidence="2 3">
    <name type="scientific">Symbiodinium pilosum</name>
    <name type="common">Dinoflagellate</name>
    <dbReference type="NCBI Taxonomy" id="2952"/>
    <lineage>
        <taxon>Eukaryota</taxon>
        <taxon>Sar</taxon>
        <taxon>Alveolata</taxon>
        <taxon>Dinophyceae</taxon>
        <taxon>Suessiales</taxon>
        <taxon>Symbiodiniaceae</taxon>
        <taxon>Symbiodinium</taxon>
    </lineage>
</organism>
<gene>
    <name evidence="2" type="primary">GIP</name>
    <name evidence="2" type="ORF">SPIL2461_LOCUS21641</name>
</gene>
<evidence type="ECO:0000256" key="1">
    <source>
        <dbReference type="SAM" id="MobiDB-lite"/>
    </source>
</evidence>
<feature type="compositionally biased region" description="Low complexity" evidence="1">
    <location>
        <begin position="925"/>
        <end position="934"/>
    </location>
</feature>
<feature type="region of interest" description="Disordered" evidence="1">
    <location>
        <begin position="460"/>
        <end position="536"/>
    </location>
</feature>
<comment type="caution">
    <text evidence="2">The sequence shown here is derived from an EMBL/GenBank/DDBJ whole genome shotgun (WGS) entry which is preliminary data.</text>
</comment>
<feature type="region of interest" description="Disordered" evidence="1">
    <location>
        <begin position="590"/>
        <end position="624"/>
    </location>
</feature>
<accession>A0A812XTR2</accession>
<feature type="region of interest" description="Disordered" evidence="1">
    <location>
        <begin position="122"/>
        <end position="267"/>
    </location>
</feature>
<keyword evidence="3" id="KW-1185">Reference proteome</keyword>
<feature type="compositionally biased region" description="Basic and acidic residues" evidence="1">
    <location>
        <begin position="233"/>
        <end position="246"/>
    </location>
</feature>
<dbReference type="Proteomes" id="UP000649617">
    <property type="component" value="Unassembled WGS sequence"/>
</dbReference>
<dbReference type="GO" id="GO:0003676">
    <property type="term" value="F:nucleic acid binding"/>
    <property type="evidence" value="ECO:0007669"/>
    <property type="project" value="InterPro"/>
</dbReference>
<dbReference type="InterPro" id="IPR036397">
    <property type="entry name" value="RNaseH_sf"/>
</dbReference>
<feature type="region of interest" description="Disordered" evidence="1">
    <location>
        <begin position="925"/>
        <end position="974"/>
    </location>
</feature>
<dbReference type="Gene3D" id="3.30.420.10">
    <property type="entry name" value="Ribonuclease H-like superfamily/Ribonuclease H"/>
    <property type="match status" value="1"/>
</dbReference>
<name>A0A812XTR2_SYMPI</name>
<evidence type="ECO:0000313" key="3">
    <source>
        <dbReference type="Proteomes" id="UP000649617"/>
    </source>
</evidence>
<sequence length="2127" mass="234572">GTGAYLRPLVLFTYRVRDLLDDYTEIFRLDGQDGQPEGWADQALDGGRELPEAPDGPDPWLEALEREAAVNAIQGNHEWRCVRCDSDQAAQTAEGQWTCTTCQSNDFYATHQALRRQTDRGTWMFLPRPPNGLPGQALHREPPAEGQAGPISRRQRQQHPPHGPPSDGFEMPESEAATFDPTVDPDELDGATQQPLAGTGGPTWRPTARPSSCPATPPTTSSQPTRAKAKSSAQREQDKPKLDTKEVMTSQAAPSSSSSSSWNPMMGPARGVRWRGGAPPTPPLWKYEHTDLRAYSKFAKKVALWRIQVSSFMTPREAALVLYTSLTGEAEAELEHAPIEVINSDKGIDFILETLRQPMEQKQIFQKRKFLSDFEGIQRQPGEGLKAFGNRYRRIERNLKAVGVEVALMYDSEARGNRLLERARLSHQDQRLILVGARYSLAFEDIAESMAMQFPDFKGAPPVIGRDGQPVNRSKGSSKGHAPGTAKGQEAPGDADQESAEGQLDDHEPDHDVIDDNDPGHGNEGEDDGDLDQEDGPDLAEVAEVLSVTAKKLSSMRLGRKFAGGPKKDAATLKRETHCAACGEKGHWRGDPECKVSGKGAVPQSGGGKSQESGGKGGKKPPRQTYMVHHAEHGSIEVLDSASYGTMFSVNVVFDVQHATDGDADFPGLMILDTACQRTCCGTTWASSHTSFLRDRDLLVYRASCTDAFQFGSGDPVKAKHRLYMPAGIGEADLVIGAGVLEAKIPLLASNRLLDELGMVLDLPQSSATFTKLGVTVPVLRKNGHLTISVVEFSKQVPSDSTRWKQLQDACDWDNPPPELVFLAQALNQTSSSPTPARNVFIQMAHAVNLGILTPEIYLDVPPELDVNFAHPPATCSHPDYVRYGNAYGKFARCKQCLKRWKWNAHEGLWVERLDNKFGASLLNSQPPLPSSSNTVPAQAVPSRAAGPSTRRPSKPQSQGVTGNTNEDFDDSGAQAPINPLHAEWFGDVGLDAMEPAAQPAYGDGIRLGRRRRLSGNWARSAGVLARERAIYDSLLSTSGRPPPAVDIMELFAGEAGITAKAFRHGLSASEPVDKVFGWRLEEPKTQDYVIKMVKRLRPHVLHVAYPCTLYSIFNENLNYSKRMDVLHRRRQDDMEMRRLIRKLLDLQLDGGRAFVLENPRHSRLWEMDEFRDLGDFPGIAECIVDSGAYGGTTVDGEPIVKPFKFLTNIPGAATVINKRLSETERMYTIPVQGKNTTPSQVYPPKLVDSLLGLYHDYVRGKDIMRFPLHQAFATFQAPVSDLTAWDPIVTMLERSFGTSSTRPFYVDVDSDVGKHIGRSAFLLYADGSRSVEVEDLSEIQQPKQKFAKAVRYAVFAYGERRPEVQPASAEAKPDSPVPDLPTDVTFPGLSTEVPAEVRRTIARVHINLGHPTAEELVRLACHQGNPTAHFISAIRKLKCATCDRLKSPQAPPPSATSSTATQFGDRVELDIFYVRKLDGENVMVLGMVAFERVWLRPYGLPTLVAADPDGCNRLESHGTLVEHCPPHAHWKIAHVERQNAFLRTILGKLVDTFSATSAAEMDLLIAPSLHAANSMVLSRGRSAFQAVFGKVPRLPGGLFMDNQALAVSPATDPAATAERVRSEAVKAIADMNVQPMLLLEVEAPKKRGGWVTAKFLSWDPSAPTKLAWVRSGTTTALVATEQLRSAVGFEQWVPTEQDVTALKDASKALSESLWTDESGPPPAEEEMLEAQPLHRVLGDEDFLMDYQSNSELLAATSSQQARQQRLDAAASWAPGTPIPMPEPPQAQLSGTINNTYVYARLGDVGQGARRGNSVPRKLRRSRSPNFRNLKKGTFQQYLTQSRLLTCFLLSSAHLSRNFPDYQNFLNLKEGNLQHSPQDQQLTLLEMRHRHLSMISPTITTFRLDFLETTHDTGDELSGRTFDSLAATLYEEDGLLHRLPLGQNLGEFYGPPCDQFYEAYLASKYRSDDVLGSDKPAQEADSSDSDWEDAPPKSSSRQGMSRMEAKALDREIPWRKIMDLPSAQFQAYKEAVEKEHSSWMEWRSVRALTHQEASEVLKDKVLAKRTKQKGSDHSGPNAGEHVLFLVLVAGSNREFGNSSKKWFGWTDDAATAFLQGEQPSDERTLPL</sequence>
<feature type="compositionally biased region" description="Low complexity" evidence="1">
    <location>
        <begin position="206"/>
        <end position="226"/>
    </location>
</feature>
<feature type="non-terminal residue" evidence="2">
    <location>
        <position position="2127"/>
    </location>
</feature>
<proteinExistence type="predicted"/>
<feature type="compositionally biased region" description="Polar residues" evidence="1">
    <location>
        <begin position="955"/>
        <end position="966"/>
    </location>
</feature>
<feature type="region of interest" description="Disordered" evidence="1">
    <location>
        <begin position="31"/>
        <end position="57"/>
    </location>
</feature>
<dbReference type="EMBL" id="CAJNIZ010046437">
    <property type="protein sequence ID" value="CAE7748526.1"/>
    <property type="molecule type" value="Genomic_DNA"/>
</dbReference>
<protein>
    <submittedName>
        <fullName evidence="2">GIP protein</fullName>
    </submittedName>
</protein>
<feature type="compositionally biased region" description="Acidic residues" evidence="1">
    <location>
        <begin position="525"/>
        <end position="536"/>
    </location>
</feature>
<feature type="compositionally biased region" description="Basic and acidic residues" evidence="1">
    <location>
        <begin position="504"/>
        <end position="524"/>
    </location>
</feature>
<reference evidence="2" key="1">
    <citation type="submission" date="2021-02" db="EMBL/GenBank/DDBJ databases">
        <authorList>
            <person name="Dougan E. K."/>
            <person name="Rhodes N."/>
            <person name="Thang M."/>
            <person name="Chan C."/>
        </authorList>
    </citation>
    <scope>NUCLEOTIDE SEQUENCE</scope>
</reference>
<feature type="region of interest" description="Disordered" evidence="1">
    <location>
        <begin position="1971"/>
        <end position="2005"/>
    </location>
</feature>